<dbReference type="KEGG" id="adp:NCTC12871_01526"/>
<dbReference type="SUPFAM" id="SSF69593">
    <property type="entry name" value="Glycerol-3-phosphate (1)-acyltransferase"/>
    <property type="match status" value="1"/>
</dbReference>
<dbReference type="EMBL" id="LR134510">
    <property type="protein sequence ID" value="VEJ10019.1"/>
    <property type="molecule type" value="Genomic_DNA"/>
</dbReference>
<dbReference type="OrthoDB" id="9812274at2"/>
<reference evidence="6 7" key="1">
    <citation type="submission" date="2018-12" db="EMBL/GenBank/DDBJ databases">
        <authorList>
            <consortium name="Pathogen Informatics"/>
        </authorList>
    </citation>
    <scope>NUCLEOTIDE SEQUENCE [LARGE SCALE GENOMIC DNA]</scope>
    <source>
        <strain evidence="6 7">NCTC12871</strain>
    </source>
</reference>
<proteinExistence type="predicted"/>
<dbReference type="SMART" id="SM00563">
    <property type="entry name" value="PlsC"/>
    <property type="match status" value="1"/>
</dbReference>
<sequence>MAAKLDFLRRFLGTTFGFVIFGVVGFLSKIVLYKYAKNYPHHSLVEQQKARLIVNKCWRFFVKYLTFAGVLEVEYIGFEKLGRAGQLVIANHPSLLDVVLIFSQNAKFNVVVKQDLLNNPSMRTQILSCGFLPNTQSEELLHECDDVLKTQPLLLFAEGTRTGWDGIVKLNRGAVSIGLRSAKVITPIKIEMSPLNFKKNQPWYKMPSTRIKYKLTVGDDIDPQTWLAEKPLPIASRRLTAFLEQYFNS</sequence>
<feature type="domain" description="Phospholipid/glycerol acyltransferase" evidence="5">
    <location>
        <begin position="86"/>
        <end position="193"/>
    </location>
</feature>
<accession>A0A448TVR6</accession>
<dbReference type="Proteomes" id="UP000279799">
    <property type="component" value="Chromosome"/>
</dbReference>
<evidence type="ECO:0000256" key="4">
    <source>
        <dbReference type="SAM" id="Phobius"/>
    </source>
</evidence>
<evidence type="ECO:0000313" key="6">
    <source>
        <dbReference type="EMBL" id="VEJ10019.1"/>
    </source>
</evidence>
<keyword evidence="3 6" id="KW-0012">Acyltransferase</keyword>
<keyword evidence="2 6" id="KW-0808">Transferase</keyword>
<gene>
    <name evidence="6" type="ORF">NCTC12871_01526</name>
</gene>
<keyword evidence="4" id="KW-0472">Membrane</keyword>
<comment type="pathway">
    <text evidence="1">Lipid metabolism.</text>
</comment>
<dbReference type="PANTHER" id="PTHR10434">
    <property type="entry name" value="1-ACYL-SN-GLYCEROL-3-PHOSPHATE ACYLTRANSFERASE"/>
    <property type="match status" value="1"/>
</dbReference>
<dbReference type="AlphaFoldDB" id="A0A448TVR6"/>
<keyword evidence="4" id="KW-0812">Transmembrane</keyword>
<dbReference type="CDD" id="cd07989">
    <property type="entry name" value="LPLAT_AGPAT-like"/>
    <property type="match status" value="1"/>
</dbReference>
<evidence type="ECO:0000256" key="2">
    <source>
        <dbReference type="ARBA" id="ARBA00022679"/>
    </source>
</evidence>
<protein>
    <submittedName>
        <fullName evidence="6">Phospholipid/glycerol acyltransferase</fullName>
    </submittedName>
</protein>
<evidence type="ECO:0000313" key="7">
    <source>
        <dbReference type="Proteomes" id="UP000279799"/>
    </source>
</evidence>
<evidence type="ECO:0000256" key="1">
    <source>
        <dbReference type="ARBA" id="ARBA00005189"/>
    </source>
</evidence>
<evidence type="ECO:0000256" key="3">
    <source>
        <dbReference type="ARBA" id="ARBA00023315"/>
    </source>
</evidence>
<name>A0A448TVR6_9PAST</name>
<dbReference type="Pfam" id="PF01553">
    <property type="entry name" value="Acyltransferase"/>
    <property type="match status" value="1"/>
</dbReference>
<organism evidence="6 7">
    <name type="scientific">Actinobacillus delphinicola</name>
    <dbReference type="NCBI Taxonomy" id="51161"/>
    <lineage>
        <taxon>Bacteria</taxon>
        <taxon>Pseudomonadati</taxon>
        <taxon>Pseudomonadota</taxon>
        <taxon>Gammaproteobacteria</taxon>
        <taxon>Pasteurellales</taxon>
        <taxon>Pasteurellaceae</taxon>
        <taxon>Actinobacillus</taxon>
    </lineage>
</organism>
<evidence type="ECO:0000259" key="5">
    <source>
        <dbReference type="SMART" id="SM00563"/>
    </source>
</evidence>
<dbReference type="GO" id="GO:0006654">
    <property type="term" value="P:phosphatidic acid biosynthetic process"/>
    <property type="evidence" value="ECO:0007669"/>
    <property type="project" value="TreeGrafter"/>
</dbReference>
<dbReference type="InterPro" id="IPR002123">
    <property type="entry name" value="Plipid/glycerol_acylTrfase"/>
</dbReference>
<dbReference type="RefSeq" id="WP_126600411.1">
    <property type="nucleotide sequence ID" value="NZ_LR134510.1"/>
</dbReference>
<keyword evidence="7" id="KW-1185">Reference proteome</keyword>
<dbReference type="GO" id="GO:0003841">
    <property type="term" value="F:1-acylglycerol-3-phosphate O-acyltransferase activity"/>
    <property type="evidence" value="ECO:0007669"/>
    <property type="project" value="TreeGrafter"/>
</dbReference>
<keyword evidence="4" id="KW-1133">Transmembrane helix</keyword>
<feature type="transmembrane region" description="Helical" evidence="4">
    <location>
        <begin position="12"/>
        <end position="32"/>
    </location>
</feature>
<dbReference type="PANTHER" id="PTHR10434:SF66">
    <property type="entry name" value="PHOSPHOLIPID_GLYCEROL ACYLTRANSFERASE DOMAIN-CONTAINING PROTEIN"/>
    <property type="match status" value="1"/>
</dbReference>